<dbReference type="PROSITE" id="PS50975">
    <property type="entry name" value="ATP_GRASP"/>
    <property type="match status" value="1"/>
</dbReference>
<evidence type="ECO:0000259" key="9">
    <source>
        <dbReference type="PROSITE" id="PS50975"/>
    </source>
</evidence>
<dbReference type="EC" id="6.3.4.14" evidence="2"/>
<dbReference type="OrthoDB" id="4435847at2"/>
<dbReference type="SUPFAM" id="SSF51246">
    <property type="entry name" value="Rudiment single hybrid motif"/>
    <property type="match status" value="1"/>
</dbReference>
<comment type="caution">
    <text evidence="11">The sequence shown here is derived from an EMBL/GenBank/DDBJ whole genome shotgun (WGS) entry which is preliminary data.</text>
</comment>
<dbReference type="InterPro" id="IPR005482">
    <property type="entry name" value="Biotin_COase_C"/>
</dbReference>
<feature type="domain" description="Biotin carboxylation" evidence="10">
    <location>
        <begin position="1"/>
        <end position="445"/>
    </location>
</feature>
<dbReference type="SMART" id="SM00878">
    <property type="entry name" value="Biotin_carb_C"/>
    <property type="match status" value="1"/>
</dbReference>
<evidence type="ECO:0000313" key="12">
    <source>
        <dbReference type="Proteomes" id="UP000305546"/>
    </source>
</evidence>
<comment type="catalytic activity">
    <reaction evidence="7">
        <text>N(6)-biotinyl-L-lysyl-[protein] + hydrogencarbonate + ATP = N(6)-carboxybiotinyl-L-lysyl-[protein] + ADP + phosphate + H(+)</text>
        <dbReference type="Rhea" id="RHEA:13501"/>
        <dbReference type="Rhea" id="RHEA-COMP:10505"/>
        <dbReference type="Rhea" id="RHEA-COMP:10506"/>
        <dbReference type="ChEBI" id="CHEBI:15378"/>
        <dbReference type="ChEBI" id="CHEBI:17544"/>
        <dbReference type="ChEBI" id="CHEBI:30616"/>
        <dbReference type="ChEBI" id="CHEBI:43474"/>
        <dbReference type="ChEBI" id="CHEBI:83144"/>
        <dbReference type="ChEBI" id="CHEBI:83145"/>
        <dbReference type="ChEBI" id="CHEBI:456216"/>
        <dbReference type="EC" id="6.3.4.14"/>
    </reaction>
</comment>
<sequence>MMRRLLVANRGEIAVRVIRAARDLGVPTVAVYSDADRGALHTELADRAVCLGPAPAGASYLRQDLLLHVAEATGCDAIHPGYGFLSENPGFAASVEEAGATFVGPPAEVIAVMGDKAMARKAVAKVDVPVVPGSPDAVSNVDEAVAAAAECGYPVLLKARAGGGGKGMRVAGDEDELRECFTLARQEAAGAFGDDGIYVEKYLQRVRHVEVQVLADRHGRVIELGERDCSMQRRHQKVVEEAPSPALDAGRRQDLAGLAVRAAESVGYVGAGTVEFVLDMDTGAVYFIEMNTRIQVEHPLTEVLTGLDLVAWQLRIAAGEALQADPPPRRGHAMEFRINAEDWKRGFVPAPGTLTVFDPPAGPGIRVDTHCRPGAVISPHYDSLLGKLIVHGADRDEVLRRARRALSEFRVDGVHSTVGLHEWLLTQPEVVAGTYTTRYLTEALA</sequence>
<dbReference type="Gene3D" id="3.30.470.20">
    <property type="entry name" value="ATP-grasp fold, B domain"/>
    <property type="match status" value="1"/>
</dbReference>
<dbReference type="FunFam" id="3.30.1490.20:FF:000018">
    <property type="entry name" value="Biotin carboxylase"/>
    <property type="match status" value="1"/>
</dbReference>
<dbReference type="InterPro" id="IPR005481">
    <property type="entry name" value="BC-like_N"/>
</dbReference>
<evidence type="ECO:0000256" key="7">
    <source>
        <dbReference type="ARBA" id="ARBA00048600"/>
    </source>
</evidence>
<keyword evidence="4 8" id="KW-0547">Nucleotide-binding</keyword>
<dbReference type="InterPro" id="IPR011761">
    <property type="entry name" value="ATP-grasp"/>
</dbReference>
<dbReference type="AlphaFoldDB" id="A0A5C4M015"/>
<dbReference type="EMBL" id="VDFW01000010">
    <property type="protein sequence ID" value="TNC25761.1"/>
    <property type="molecule type" value="Genomic_DNA"/>
</dbReference>
<evidence type="ECO:0000313" key="11">
    <source>
        <dbReference type="EMBL" id="TNC25761.1"/>
    </source>
</evidence>
<dbReference type="GO" id="GO:0046872">
    <property type="term" value="F:metal ion binding"/>
    <property type="evidence" value="ECO:0007669"/>
    <property type="project" value="InterPro"/>
</dbReference>
<dbReference type="InterPro" id="IPR051602">
    <property type="entry name" value="ACC_Biotin_Carboxylase"/>
</dbReference>
<dbReference type="PANTHER" id="PTHR48095:SF2">
    <property type="entry name" value="BIOTIN CARBOXYLASE, CHLOROPLASTIC"/>
    <property type="match status" value="1"/>
</dbReference>
<gene>
    <name evidence="11" type="ORF">FG385_14040</name>
</gene>
<reference evidence="11 12" key="1">
    <citation type="submission" date="2019-06" db="EMBL/GenBank/DDBJ databases">
        <title>Amycolatopsis alkalitolerans sp. nov., isolated from Gastrodia elata Blume.</title>
        <authorList>
            <person name="Narsing Rao M.P."/>
            <person name="Li W.J."/>
        </authorList>
    </citation>
    <scope>NUCLEOTIDE SEQUENCE [LARGE SCALE GENOMIC DNA]</scope>
    <source>
        <strain evidence="11 12">SYSUP0005</strain>
    </source>
</reference>
<evidence type="ECO:0000256" key="1">
    <source>
        <dbReference type="ARBA" id="ARBA00003761"/>
    </source>
</evidence>
<feature type="domain" description="ATP-grasp" evidence="9">
    <location>
        <begin position="120"/>
        <end position="318"/>
    </location>
</feature>
<keyword evidence="6" id="KW-0092">Biotin</keyword>
<proteinExistence type="predicted"/>
<dbReference type="Proteomes" id="UP000305546">
    <property type="component" value="Unassembled WGS sequence"/>
</dbReference>
<comment type="function">
    <text evidence="1">This protein is a component of the acetyl coenzyme A carboxylase complex; first, biotin carboxylase catalyzes the carboxylation of the carrier protein and then the transcarboxylase transfers the carboxyl group to form malonyl-CoA.</text>
</comment>
<organism evidence="11 12">
    <name type="scientific">Amycolatopsis alkalitolerans</name>
    <dbReference type="NCBI Taxonomy" id="2547244"/>
    <lineage>
        <taxon>Bacteria</taxon>
        <taxon>Bacillati</taxon>
        <taxon>Actinomycetota</taxon>
        <taxon>Actinomycetes</taxon>
        <taxon>Pseudonocardiales</taxon>
        <taxon>Pseudonocardiaceae</taxon>
        <taxon>Amycolatopsis</taxon>
    </lineage>
</organism>
<dbReference type="PROSITE" id="PS50979">
    <property type="entry name" value="BC"/>
    <property type="match status" value="1"/>
</dbReference>
<evidence type="ECO:0000256" key="2">
    <source>
        <dbReference type="ARBA" id="ARBA00013263"/>
    </source>
</evidence>
<dbReference type="Pfam" id="PF00289">
    <property type="entry name" value="Biotin_carb_N"/>
    <property type="match status" value="1"/>
</dbReference>
<dbReference type="InterPro" id="IPR005479">
    <property type="entry name" value="CPAse_ATP-bd"/>
</dbReference>
<dbReference type="GO" id="GO:0005524">
    <property type="term" value="F:ATP binding"/>
    <property type="evidence" value="ECO:0007669"/>
    <property type="project" value="UniProtKB-UniRule"/>
</dbReference>
<dbReference type="Pfam" id="PF02786">
    <property type="entry name" value="CPSase_L_D2"/>
    <property type="match status" value="1"/>
</dbReference>
<evidence type="ECO:0000256" key="4">
    <source>
        <dbReference type="ARBA" id="ARBA00022741"/>
    </source>
</evidence>
<evidence type="ECO:0000259" key="10">
    <source>
        <dbReference type="PROSITE" id="PS50979"/>
    </source>
</evidence>
<dbReference type="Pfam" id="PF02785">
    <property type="entry name" value="Biotin_carb_C"/>
    <property type="match status" value="1"/>
</dbReference>
<keyword evidence="5 8" id="KW-0067">ATP-binding</keyword>
<dbReference type="PANTHER" id="PTHR48095">
    <property type="entry name" value="PYRUVATE CARBOXYLASE SUBUNIT A"/>
    <property type="match status" value="1"/>
</dbReference>
<protein>
    <recommendedName>
        <fullName evidence="2">biotin carboxylase</fullName>
        <ecNumber evidence="2">6.3.4.14</ecNumber>
    </recommendedName>
</protein>
<dbReference type="SUPFAM" id="SSF52440">
    <property type="entry name" value="PreATP-grasp domain"/>
    <property type="match status" value="1"/>
</dbReference>
<evidence type="ECO:0000256" key="5">
    <source>
        <dbReference type="ARBA" id="ARBA00022840"/>
    </source>
</evidence>
<dbReference type="FunFam" id="3.40.50.20:FF:000010">
    <property type="entry name" value="Propionyl-CoA carboxylase subunit alpha"/>
    <property type="match status" value="1"/>
</dbReference>
<keyword evidence="12" id="KW-1185">Reference proteome</keyword>
<evidence type="ECO:0000256" key="3">
    <source>
        <dbReference type="ARBA" id="ARBA00022598"/>
    </source>
</evidence>
<evidence type="ECO:0000256" key="8">
    <source>
        <dbReference type="PROSITE-ProRule" id="PRU00409"/>
    </source>
</evidence>
<dbReference type="SUPFAM" id="SSF56059">
    <property type="entry name" value="Glutathione synthetase ATP-binding domain-like"/>
    <property type="match status" value="1"/>
</dbReference>
<keyword evidence="3" id="KW-0436">Ligase</keyword>
<dbReference type="NCBIfam" id="NF006367">
    <property type="entry name" value="PRK08591.1"/>
    <property type="match status" value="1"/>
</dbReference>
<accession>A0A5C4M015</accession>
<name>A0A5C4M015_9PSEU</name>
<evidence type="ECO:0000256" key="6">
    <source>
        <dbReference type="ARBA" id="ARBA00023267"/>
    </source>
</evidence>
<dbReference type="PROSITE" id="PS00867">
    <property type="entry name" value="CPSASE_2"/>
    <property type="match status" value="1"/>
</dbReference>
<dbReference type="InterPro" id="IPR011764">
    <property type="entry name" value="Biotin_carboxylation_dom"/>
</dbReference>
<dbReference type="GO" id="GO:0004075">
    <property type="term" value="F:biotin carboxylase activity"/>
    <property type="evidence" value="ECO:0007669"/>
    <property type="project" value="UniProtKB-EC"/>
</dbReference>
<dbReference type="InterPro" id="IPR016185">
    <property type="entry name" value="PreATP-grasp_dom_sf"/>
</dbReference>
<dbReference type="InterPro" id="IPR011054">
    <property type="entry name" value="Rudment_hybrid_motif"/>
</dbReference>